<gene>
    <name evidence="1" type="ORF">LSAA_2798</name>
</gene>
<evidence type="ECO:0000313" key="1">
    <source>
        <dbReference type="EMBL" id="CAF2808959.1"/>
    </source>
</evidence>
<dbReference type="EMBL" id="HG994590">
    <property type="protein sequence ID" value="CAF2808959.1"/>
    <property type="molecule type" value="Genomic_DNA"/>
</dbReference>
<keyword evidence="2" id="KW-1185">Reference proteome</keyword>
<dbReference type="Proteomes" id="UP000675881">
    <property type="component" value="Chromosome 11"/>
</dbReference>
<sequence>MSELLDLCDSIYKMNITHTSYPDKEKSILNQLEDISSFMNDEKLQFQISFFIEQILLAIKPPSNRRYSSFLLGTSSIWQRDLVQYFSFEVVPKFVEFVHEEQCSFGFSPQSIPPSFFKGRGIEKEMASGYTKSGFCSLEAFSYLSSEMNFISHFSKMS</sequence>
<proteinExistence type="predicted"/>
<evidence type="ECO:0000313" key="2">
    <source>
        <dbReference type="Proteomes" id="UP000675881"/>
    </source>
</evidence>
<organism evidence="1 2">
    <name type="scientific">Lepeophtheirus salmonis</name>
    <name type="common">Salmon louse</name>
    <name type="synonym">Caligus salmonis</name>
    <dbReference type="NCBI Taxonomy" id="72036"/>
    <lineage>
        <taxon>Eukaryota</taxon>
        <taxon>Metazoa</taxon>
        <taxon>Ecdysozoa</taxon>
        <taxon>Arthropoda</taxon>
        <taxon>Crustacea</taxon>
        <taxon>Multicrustacea</taxon>
        <taxon>Hexanauplia</taxon>
        <taxon>Copepoda</taxon>
        <taxon>Siphonostomatoida</taxon>
        <taxon>Caligidae</taxon>
        <taxon>Lepeophtheirus</taxon>
    </lineage>
</organism>
<reference evidence="1" key="1">
    <citation type="submission" date="2021-02" db="EMBL/GenBank/DDBJ databases">
        <authorList>
            <person name="Bekaert M."/>
        </authorList>
    </citation>
    <scope>NUCLEOTIDE SEQUENCE</scope>
    <source>
        <strain evidence="1">IoA-00</strain>
    </source>
</reference>
<name>A0A7R8CFR8_LEPSM</name>
<protein>
    <submittedName>
        <fullName evidence="1">(salmon louse) hypothetical protein</fullName>
    </submittedName>
</protein>
<dbReference type="AlphaFoldDB" id="A0A7R8CFR8"/>
<accession>A0A7R8CFR8</accession>